<dbReference type="AlphaFoldDB" id="A0A5C6GZE7"/>
<reference evidence="1" key="1">
    <citation type="journal article" date="2020" name="MSphere">
        <title>Role of Horizontal Gene Transfer in the Development of Multidrug Resistance in Haemophilus influenzae.</title>
        <authorList>
            <person name="Hegstad K."/>
            <person name="Mylvaganam H."/>
            <person name="Janice J."/>
            <person name="Josefsen E."/>
            <person name="Sivertsen A."/>
            <person name="Skaare D."/>
        </authorList>
    </citation>
    <scope>NUCLEOTIDE SEQUENCE</scope>
    <source>
        <strain evidence="1">E</strain>
    </source>
</reference>
<organism evidence="1">
    <name type="scientific">Haemophilus influenzae</name>
    <dbReference type="NCBI Taxonomy" id="727"/>
    <lineage>
        <taxon>Bacteria</taxon>
        <taxon>Pseudomonadati</taxon>
        <taxon>Pseudomonadota</taxon>
        <taxon>Gammaproteobacteria</taxon>
        <taxon>Pasteurellales</taxon>
        <taxon>Pasteurellaceae</taxon>
        <taxon>Haemophilus</taxon>
    </lineage>
</organism>
<evidence type="ECO:0000313" key="1">
    <source>
        <dbReference type="EMBL" id="QEA08717.1"/>
    </source>
</evidence>
<dbReference type="EMBL" id="MN106410">
    <property type="protein sequence ID" value="QEA08717.1"/>
    <property type="molecule type" value="Genomic_DNA"/>
</dbReference>
<dbReference type="RefSeq" id="WP_042599692.1">
    <property type="nucleotide sequence ID" value="NZ_CP089180.1"/>
</dbReference>
<name>A0A5C6GZE7_HAEIF</name>
<dbReference type="Pfam" id="PF19570">
    <property type="entry name" value="DUF6088"/>
    <property type="match status" value="1"/>
</dbReference>
<proteinExistence type="predicted"/>
<dbReference type="InterPro" id="IPR045738">
    <property type="entry name" value="DUF6088"/>
</dbReference>
<protein>
    <submittedName>
        <fullName evidence="1">Uncharacterized protein</fullName>
    </submittedName>
</protein>
<accession>A0A5C6GZE7</accession>
<sequence>MTTAQTLKNKIQNIERGKLFSSRKFLELGSNRATIDKALSRMVEKGEIKRASRGIFFRPKKNKFIGNVPAKVESVIDVIARQNKEIIQVHGAEAARQFQLSTQMPIGRVFYTNRATRKIKVSNTVVQMIHTSNQRKLQYAGTKVGTAISALWYLGKELVTPSVIIKLRANLTIEEFQKLKNAKLTVWMKKAINEVECCGGKNDIIL</sequence>